<dbReference type="WBParaSite" id="TTAC_0000490101-mRNA-1">
    <property type="protein sequence ID" value="TTAC_0000490101-mRNA-1"/>
    <property type="gene ID" value="TTAC_0000490101"/>
</dbReference>
<evidence type="ECO:0000313" key="2">
    <source>
        <dbReference type="EMBL" id="VDM25821.1"/>
    </source>
</evidence>
<gene>
    <name evidence="2" type="ORF">TTAC_LOCUS4887</name>
</gene>
<keyword evidence="1" id="KW-0812">Transmembrane</keyword>
<dbReference type="EMBL" id="UYWX01005587">
    <property type="protein sequence ID" value="VDM25821.1"/>
    <property type="molecule type" value="Genomic_DNA"/>
</dbReference>
<keyword evidence="1" id="KW-1133">Transmembrane helix</keyword>
<keyword evidence="1" id="KW-0472">Membrane</keyword>
<evidence type="ECO:0000313" key="4">
    <source>
        <dbReference type="WBParaSite" id="TTAC_0000490101-mRNA-1"/>
    </source>
</evidence>
<keyword evidence="3" id="KW-1185">Reference proteome</keyword>
<accession>A0A0R3WVW1</accession>
<dbReference type="Proteomes" id="UP000274429">
    <property type="component" value="Unassembled WGS sequence"/>
</dbReference>
<feature type="transmembrane region" description="Helical" evidence="1">
    <location>
        <begin position="12"/>
        <end position="36"/>
    </location>
</feature>
<reference evidence="2 3" key="2">
    <citation type="submission" date="2018-11" db="EMBL/GenBank/DDBJ databases">
        <authorList>
            <consortium name="Pathogen Informatics"/>
        </authorList>
    </citation>
    <scope>NUCLEOTIDE SEQUENCE [LARGE SCALE GENOMIC DNA]</scope>
</reference>
<sequence>MGRGMSHGFMVVFNFLAALLTVGFLSTAIVGIYLIISKKLIKSALWIDFGEYERDEDELRMFVDMIAESAGK</sequence>
<evidence type="ECO:0000256" key="1">
    <source>
        <dbReference type="SAM" id="Phobius"/>
    </source>
</evidence>
<organism evidence="4">
    <name type="scientific">Hydatigena taeniaeformis</name>
    <name type="common">Feline tapeworm</name>
    <name type="synonym">Taenia taeniaeformis</name>
    <dbReference type="NCBI Taxonomy" id="6205"/>
    <lineage>
        <taxon>Eukaryota</taxon>
        <taxon>Metazoa</taxon>
        <taxon>Spiralia</taxon>
        <taxon>Lophotrochozoa</taxon>
        <taxon>Platyhelminthes</taxon>
        <taxon>Cestoda</taxon>
        <taxon>Eucestoda</taxon>
        <taxon>Cyclophyllidea</taxon>
        <taxon>Taeniidae</taxon>
        <taxon>Hydatigera</taxon>
    </lineage>
</organism>
<proteinExistence type="predicted"/>
<reference evidence="4" key="1">
    <citation type="submission" date="2017-02" db="UniProtKB">
        <authorList>
            <consortium name="WormBaseParasite"/>
        </authorList>
    </citation>
    <scope>IDENTIFICATION</scope>
</reference>
<name>A0A0R3WVW1_HYDTA</name>
<evidence type="ECO:0000313" key="3">
    <source>
        <dbReference type="Proteomes" id="UP000274429"/>
    </source>
</evidence>
<protein>
    <submittedName>
        <fullName evidence="4">Exported protein</fullName>
    </submittedName>
</protein>
<dbReference type="AlphaFoldDB" id="A0A0R3WVW1"/>